<dbReference type="PANTHER" id="PTHR30212">
    <property type="entry name" value="PROTEIN YIIM"/>
    <property type="match status" value="1"/>
</dbReference>
<dbReference type="GO" id="GO:0003824">
    <property type="term" value="F:catalytic activity"/>
    <property type="evidence" value="ECO:0007669"/>
    <property type="project" value="InterPro"/>
</dbReference>
<dbReference type="GO" id="GO:0030170">
    <property type="term" value="F:pyridoxal phosphate binding"/>
    <property type="evidence" value="ECO:0007669"/>
    <property type="project" value="InterPro"/>
</dbReference>
<dbReference type="STRING" id="1348853.LK12_20735"/>
<dbReference type="InterPro" id="IPR005302">
    <property type="entry name" value="MoCF_Sase_C"/>
</dbReference>
<dbReference type="SUPFAM" id="SSF50800">
    <property type="entry name" value="PK beta-barrel domain-like"/>
    <property type="match status" value="1"/>
</dbReference>
<dbReference type="Gene3D" id="2.40.33.20">
    <property type="entry name" value="PK beta-barrel domain-like"/>
    <property type="match status" value="1"/>
</dbReference>
<proteinExistence type="predicted"/>
<organism evidence="2 3">
    <name type="scientific">Novosphingobium malaysiense</name>
    <dbReference type="NCBI Taxonomy" id="1348853"/>
    <lineage>
        <taxon>Bacteria</taxon>
        <taxon>Pseudomonadati</taxon>
        <taxon>Pseudomonadota</taxon>
        <taxon>Alphaproteobacteria</taxon>
        <taxon>Sphingomonadales</taxon>
        <taxon>Sphingomonadaceae</taxon>
        <taxon>Novosphingobium</taxon>
    </lineage>
</organism>
<gene>
    <name evidence="2" type="ORF">LK12_20735</name>
</gene>
<dbReference type="Pfam" id="PF03473">
    <property type="entry name" value="MOSC"/>
    <property type="match status" value="1"/>
</dbReference>
<protein>
    <submittedName>
        <fullName evidence="2">Molybdenum cofactor biosysynthesis protein</fullName>
    </submittedName>
</protein>
<dbReference type="PANTHER" id="PTHR30212:SF2">
    <property type="entry name" value="PROTEIN YIIM"/>
    <property type="match status" value="1"/>
</dbReference>
<evidence type="ECO:0000313" key="2">
    <source>
        <dbReference type="EMBL" id="KHK89529.1"/>
    </source>
</evidence>
<dbReference type="OrthoDB" id="9786134at2"/>
<dbReference type="AlphaFoldDB" id="A0A0B1ZER1"/>
<accession>A0A0B1ZER1</accession>
<feature type="domain" description="MOSC" evidence="1">
    <location>
        <begin position="30"/>
        <end position="162"/>
    </location>
</feature>
<dbReference type="Proteomes" id="UP000031057">
    <property type="component" value="Unassembled WGS sequence"/>
</dbReference>
<dbReference type="InterPro" id="IPR052353">
    <property type="entry name" value="Benzoxazolinone_Detox_Enz"/>
</dbReference>
<dbReference type="GO" id="GO:0030151">
    <property type="term" value="F:molybdenum ion binding"/>
    <property type="evidence" value="ECO:0007669"/>
    <property type="project" value="InterPro"/>
</dbReference>
<dbReference type="InterPro" id="IPR011037">
    <property type="entry name" value="Pyrv_Knase-like_insert_dom_sf"/>
</dbReference>
<name>A0A0B1ZER1_9SPHN</name>
<evidence type="ECO:0000313" key="3">
    <source>
        <dbReference type="Proteomes" id="UP000031057"/>
    </source>
</evidence>
<dbReference type="PROSITE" id="PS51340">
    <property type="entry name" value="MOSC"/>
    <property type="match status" value="1"/>
</dbReference>
<dbReference type="RefSeq" id="WP_039288500.1">
    <property type="nucleotide sequence ID" value="NZ_JTDI01000007.1"/>
</dbReference>
<reference evidence="2 3" key="1">
    <citation type="submission" date="2014-10" db="EMBL/GenBank/DDBJ databases">
        <title>Genome sequence of Novosphingobium malaysiense MUSC 273(T).</title>
        <authorList>
            <person name="Lee L.-H."/>
        </authorList>
    </citation>
    <scope>NUCLEOTIDE SEQUENCE [LARGE SCALE GENOMIC DNA]</scope>
    <source>
        <strain evidence="2 3">MUSC 273</strain>
    </source>
</reference>
<keyword evidence="3" id="KW-1185">Reference proteome</keyword>
<comment type="caution">
    <text evidence="2">The sequence shown here is derived from an EMBL/GenBank/DDBJ whole genome shotgun (WGS) entry which is preliminary data.</text>
</comment>
<sequence>MTSPIPILSLQCGKAGPFRGSDEPSAIGKAPVTGPVEVRRLGLVGDEQADLAVHGGPDKAIHHYPFWRDRIGDHPLLDEYGAFGENVATHGLTEDTVCIGDRYRFGTATVEVSQGRQPCWKLDHRFGGLAVSAAMVKARRAGWYYRVLEEGKALAGDDMTLLERPHPQWTIARTFGLLIAGDHRRDRDALETLGELDVLAEPWKARRAKLLGGA</sequence>
<dbReference type="EMBL" id="JTDI01000007">
    <property type="protein sequence ID" value="KHK89529.1"/>
    <property type="molecule type" value="Genomic_DNA"/>
</dbReference>
<evidence type="ECO:0000259" key="1">
    <source>
        <dbReference type="PROSITE" id="PS51340"/>
    </source>
</evidence>